<feature type="non-terminal residue" evidence="2">
    <location>
        <position position="1"/>
    </location>
</feature>
<proteinExistence type="predicted"/>
<name>A0A392UHB9_9FABA</name>
<dbReference type="AlphaFoldDB" id="A0A392UHB9"/>
<dbReference type="Proteomes" id="UP000265520">
    <property type="component" value="Unassembled WGS sequence"/>
</dbReference>
<accession>A0A392UHB9</accession>
<protein>
    <submittedName>
        <fullName evidence="2">Uncharacterized protein</fullName>
    </submittedName>
</protein>
<feature type="region of interest" description="Disordered" evidence="1">
    <location>
        <begin position="1"/>
        <end position="38"/>
    </location>
</feature>
<dbReference type="EMBL" id="LXQA010829512">
    <property type="protein sequence ID" value="MCI73003.1"/>
    <property type="molecule type" value="Genomic_DNA"/>
</dbReference>
<evidence type="ECO:0000256" key="1">
    <source>
        <dbReference type="SAM" id="MobiDB-lite"/>
    </source>
</evidence>
<comment type="caution">
    <text evidence="2">The sequence shown here is derived from an EMBL/GenBank/DDBJ whole genome shotgun (WGS) entry which is preliminary data.</text>
</comment>
<evidence type="ECO:0000313" key="3">
    <source>
        <dbReference type="Proteomes" id="UP000265520"/>
    </source>
</evidence>
<evidence type="ECO:0000313" key="2">
    <source>
        <dbReference type="EMBL" id="MCI73003.1"/>
    </source>
</evidence>
<reference evidence="2 3" key="1">
    <citation type="journal article" date="2018" name="Front. Plant Sci.">
        <title>Red Clover (Trifolium pratense) and Zigzag Clover (T. medium) - A Picture of Genomic Similarities and Differences.</title>
        <authorList>
            <person name="Dluhosova J."/>
            <person name="Istvanek J."/>
            <person name="Nedelnik J."/>
            <person name="Repkova J."/>
        </authorList>
    </citation>
    <scope>NUCLEOTIDE SEQUENCE [LARGE SCALE GENOMIC DNA]</scope>
    <source>
        <strain evidence="3">cv. 10/8</strain>
        <tissue evidence="2">Leaf</tissue>
    </source>
</reference>
<sequence>EDHRTLKEGLEEQQKEGSLKSAPSERTRQAPEKKEGQC</sequence>
<organism evidence="2 3">
    <name type="scientific">Trifolium medium</name>
    <dbReference type="NCBI Taxonomy" id="97028"/>
    <lineage>
        <taxon>Eukaryota</taxon>
        <taxon>Viridiplantae</taxon>
        <taxon>Streptophyta</taxon>
        <taxon>Embryophyta</taxon>
        <taxon>Tracheophyta</taxon>
        <taxon>Spermatophyta</taxon>
        <taxon>Magnoliopsida</taxon>
        <taxon>eudicotyledons</taxon>
        <taxon>Gunneridae</taxon>
        <taxon>Pentapetalae</taxon>
        <taxon>rosids</taxon>
        <taxon>fabids</taxon>
        <taxon>Fabales</taxon>
        <taxon>Fabaceae</taxon>
        <taxon>Papilionoideae</taxon>
        <taxon>50 kb inversion clade</taxon>
        <taxon>NPAAA clade</taxon>
        <taxon>Hologalegina</taxon>
        <taxon>IRL clade</taxon>
        <taxon>Trifolieae</taxon>
        <taxon>Trifolium</taxon>
    </lineage>
</organism>
<keyword evidence="3" id="KW-1185">Reference proteome</keyword>